<evidence type="ECO:0000313" key="10">
    <source>
        <dbReference type="Proteomes" id="UP001597183"/>
    </source>
</evidence>
<keyword evidence="2" id="KW-0805">Transcription regulation</keyword>
<evidence type="ECO:0000256" key="2">
    <source>
        <dbReference type="ARBA" id="ARBA00023015"/>
    </source>
</evidence>
<feature type="DNA-binding region" description="OmpR/PhoB-type" evidence="6">
    <location>
        <begin position="1"/>
        <end position="93"/>
    </location>
</feature>
<evidence type="ECO:0000256" key="5">
    <source>
        <dbReference type="PROSITE-ProRule" id="PRU00339"/>
    </source>
</evidence>
<dbReference type="InterPro" id="IPR011990">
    <property type="entry name" value="TPR-like_helical_dom_sf"/>
</dbReference>
<dbReference type="Proteomes" id="UP001597183">
    <property type="component" value="Unassembled WGS sequence"/>
</dbReference>
<dbReference type="SMART" id="SM00862">
    <property type="entry name" value="Trans_reg_C"/>
    <property type="match status" value="1"/>
</dbReference>
<dbReference type="Gene3D" id="3.40.50.300">
    <property type="entry name" value="P-loop containing nucleotide triphosphate hydrolases"/>
    <property type="match status" value="1"/>
</dbReference>
<dbReference type="Pfam" id="PF13374">
    <property type="entry name" value="TPR_10"/>
    <property type="match status" value="1"/>
</dbReference>
<evidence type="ECO:0000313" key="9">
    <source>
        <dbReference type="EMBL" id="MFD1366136.1"/>
    </source>
</evidence>
<sequence>MDFFVLGPLVVRDRDEPVRLCPRRRERCLLGLLLLEPGRPVTAGRLVDLLWDGEPPARAEAMLRSHVSRLRSSLSGLNEVRLRRQGAAYLLEVAPDRVDVHRFTALVRTASQVTGPDRRSRILREALGLWRGNLLADIASDRLRDRVGEDLTEARLGAAEDLFEAELACGWHDQAVPALTDLVADHPYRERLISLLMLALYRSGRQTDALEVYRRALARLAGDLGISPGAGLRRLHEAVLCRDPEIDPPLTSSGSTPLASPVVPAQLPAAPRHFFGREGDLAALAAAGTGAALVTVEGAAGVGKTALVLRWAAAARRRFTDGQLFVDLRGFAAEALLSPSDVLSQLLRALGVPAADLPADTATAAARFRAVVGWRRMLILLDNAAGAEQVRPLLPAGPRCVVVITSRNRLADLPGAGKAVRITLGPLPVSDAMGLLRAFLGTERMDQSPGAANALSRACGHLPLALRIAAANLADDPGRSIASYLQEAAATGLSAWSVEGDPHAAVRRAFDLSYAKLAPPAARLFRLSGLGPGPILSITAAAALAGGNVDETRALMRVLTDAHLVEAGRPGRYEMHDLIALHARERLSTDEPAAHREAARARLFGWYLGVFHAAHALLAPHRRTLPVTSPDPPVPPEFPVTWETALTFLDAERPGLVALIRSAAAAALDEPAWQLAYLLGPYFQLRGDGPDSLEIYRIGLGAAQRVGSPSAQAALHNSAGIAYATAHRLPEAAEHLSRAVALFREGGQADAEAGALTNLGRLLAEQNHLPEARAAFERAVRLRAGSGDAARLGFILNNLGGTLAAMGETRRADRCLRLALALHRRNGDLAGEGNTLDSIGALQLETGAVQEALVSLHTALDVLRAAGYREAEGVTLANLGRAYLRRGDTTAAVGYLRRAADHYDEASDWHRAEQIRHELDALVGGSSPEDADETGDLDQPGPATVGDQSDG</sequence>
<evidence type="ECO:0000256" key="3">
    <source>
        <dbReference type="ARBA" id="ARBA00023125"/>
    </source>
</evidence>
<feature type="region of interest" description="Disordered" evidence="7">
    <location>
        <begin position="922"/>
        <end position="951"/>
    </location>
</feature>
<dbReference type="InterPro" id="IPR001867">
    <property type="entry name" value="OmpR/PhoB-type_DNA-bd"/>
</dbReference>
<keyword evidence="10" id="KW-1185">Reference proteome</keyword>
<dbReference type="EMBL" id="JBHTMK010000016">
    <property type="protein sequence ID" value="MFD1366136.1"/>
    <property type="molecule type" value="Genomic_DNA"/>
</dbReference>
<evidence type="ECO:0000259" key="8">
    <source>
        <dbReference type="PROSITE" id="PS51755"/>
    </source>
</evidence>
<protein>
    <submittedName>
        <fullName evidence="9">BTAD domain-containing putative transcriptional regulator</fullName>
    </submittedName>
</protein>
<feature type="repeat" description="TPR" evidence="5">
    <location>
        <begin position="753"/>
        <end position="786"/>
    </location>
</feature>
<evidence type="ECO:0000256" key="4">
    <source>
        <dbReference type="ARBA" id="ARBA00023163"/>
    </source>
</evidence>
<dbReference type="CDD" id="cd15831">
    <property type="entry name" value="BTAD"/>
    <property type="match status" value="1"/>
</dbReference>
<accession>A0ABW4A5W0</accession>
<evidence type="ECO:0000256" key="1">
    <source>
        <dbReference type="ARBA" id="ARBA00005820"/>
    </source>
</evidence>
<dbReference type="PANTHER" id="PTHR35807">
    <property type="entry name" value="TRANSCRIPTIONAL REGULATOR REDD-RELATED"/>
    <property type="match status" value="1"/>
</dbReference>
<comment type="similarity">
    <text evidence="1">Belongs to the AfsR/DnrI/RedD regulatory family.</text>
</comment>
<dbReference type="SUPFAM" id="SSF46894">
    <property type="entry name" value="C-terminal effector domain of the bipartite response regulators"/>
    <property type="match status" value="1"/>
</dbReference>
<name>A0ABW4A5W0_9ACTN</name>
<keyword evidence="3 6" id="KW-0238">DNA-binding</keyword>
<dbReference type="Gene3D" id="1.25.40.10">
    <property type="entry name" value="Tetratricopeptide repeat domain"/>
    <property type="match status" value="2"/>
</dbReference>
<evidence type="ECO:0000256" key="7">
    <source>
        <dbReference type="SAM" id="MobiDB-lite"/>
    </source>
</evidence>
<dbReference type="InterPro" id="IPR036388">
    <property type="entry name" value="WH-like_DNA-bd_sf"/>
</dbReference>
<dbReference type="PRINTS" id="PR00364">
    <property type="entry name" value="DISEASERSIST"/>
</dbReference>
<dbReference type="Pfam" id="PF13424">
    <property type="entry name" value="TPR_12"/>
    <property type="match status" value="1"/>
</dbReference>
<dbReference type="Pfam" id="PF13176">
    <property type="entry name" value="TPR_7"/>
    <property type="match status" value="1"/>
</dbReference>
<dbReference type="PANTHER" id="PTHR35807:SF1">
    <property type="entry name" value="TRANSCRIPTIONAL REGULATOR REDD"/>
    <property type="match status" value="1"/>
</dbReference>
<dbReference type="Pfam" id="PF03704">
    <property type="entry name" value="BTAD"/>
    <property type="match status" value="1"/>
</dbReference>
<dbReference type="Gene3D" id="1.10.10.10">
    <property type="entry name" value="Winged helix-like DNA-binding domain superfamily/Winged helix DNA-binding domain"/>
    <property type="match status" value="1"/>
</dbReference>
<dbReference type="InterPro" id="IPR051677">
    <property type="entry name" value="AfsR-DnrI-RedD_regulator"/>
</dbReference>
<gene>
    <name evidence="9" type="ORF">ACFQ5G_12350</name>
</gene>
<reference evidence="10" key="1">
    <citation type="journal article" date="2019" name="Int. J. Syst. Evol. Microbiol.">
        <title>The Global Catalogue of Microorganisms (GCM) 10K type strain sequencing project: providing services to taxonomists for standard genome sequencing and annotation.</title>
        <authorList>
            <consortium name="The Broad Institute Genomics Platform"/>
            <consortium name="The Broad Institute Genome Sequencing Center for Infectious Disease"/>
            <person name="Wu L."/>
            <person name="Ma J."/>
        </authorList>
    </citation>
    <scope>NUCLEOTIDE SEQUENCE [LARGE SCALE GENOMIC DNA]</scope>
    <source>
        <strain evidence="10">CCM 7526</strain>
    </source>
</reference>
<dbReference type="InterPro" id="IPR027417">
    <property type="entry name" value="P-loop_NTPase"/>
</dbReference>
<comment type="caution">
    <text evidence="9">The sequence shown here is derived from an EMBL/GenBank/DDBJ whole genome shotgun (WGS) entry which is preliminary data.</text>
</comment>
<feature type="domain" description="OmpR/PhoB-type" evidence="8">
    <location>
        <begin position="1"/>
        <end position="93"/>
    </location>
</feature>
<dbReference type="InterPro" id="IPR005158">
    <property type="entry name" value="BTAD"/>
</dbReference>
<dbReference type="SMART" id="SM01043">
    <property type="entry name" value="BTAD"/>
    <property type="match status" value="1"/>
</dbReference>
<dbReference type="InterPro" id="IPR016032">
    <property type="entry name" value="Sig_transdc_resp-reg_C-effctor"/>
</dbReference>
<dbReference type="PROSITE" id="PS51755">
    <property type="entry name" value="OMPR_PHOB"/>
    <property type="match status" value="1"/>
</dbReference>
<dbReference type="SUPFAM" id="SSF52540">
    <property type="entry name" value="P-loop containing nucleoside triphosphate hydrolases"/>
    <property type="match status" value="1"/>
</dbReference>
<dbReference type="SMART" id="SM00028">
    <property type="entry name" value="TPR"/>
    <property type="match status" value="6"/>
</dbReference>
<dbReference type="PROSITE" id="PS50005">
    <property type="entry name" value="TPR"/>
    <property type="match status" value="1"/>
</dbReference>
<organism evidence="9 10">
    <name type="scientific">Actinoplanes sichuanensis</name>
    <dbReference type="NCBI Taxonomy" id="512349"/>
    <lineage>
        <taxon>Bacteria</taxon>
        <taxon>Bacillati</taxon>
        <taxon>Actinomycetota</taxon>
        <taxon>Actinomycetes</taxon>
        <taxon>Micromonosporales</taxon>
        <taxon>Micromonosporaceae</taxon>
        <taxon>Actinoplanes</taxon>
    </lineage>
</organism>
<dbReference type="SUPFAM" id="SSF48452">
    <property type="entry name" value="TPR-like"/>
    <property type="match status" value="2"/>
</dbReference>
<dbReference type="RefSeq" id="WP_317786582.1">
    <property type="nucleotide sequence ID" value="NZ_AP028461.1"/>
</dbReference>
<dbReference type="InterPro" id="IPR019734">
    <property type="entry name" value="TPR_rpt"/>
</dbReference>
<dbReference type="Pfam" id="PF00486">
    <property type="entry name" value="Trans_reg_C"/>
    <property type="match status" value="1"/>
</dbReference>
<proteinExistence type="inferred from homology"/>
<keyword evidence="4" id="KW-0804">Transcription</keyword>
<evidence type="ECO:0000256" key="6">
    <source>
        <dbReference type="PROSITE-ProRule" id="PRU01091"/>
    </source>
</evidence>
<keyword evidence="5" id="KW-0802">TPR repeat</keyword>